<dbReference type="OrthoDB" id="9790745at2"/>
<dbReference type="eggNOG" id="COG3189">
    <property type="taxonomic scope" value="Bacteria"/>
</dbReference>
<name>S5SST7_9CORY</name>
<reference evidence="1 2" key="1">
    <citation type="submission" date="2012-11" db="EMBL/GenBank/DDBJ databases">
        <title>The complete genome sequence of Corynebacterium maris Coryn-1 (=DSM 45190).</title>
        <authorList>
            <person name="Schaffert L."/>
            <person name="Albersmeier A."/>
            <person name="Kalinowski J."/>
            <person name="Ruckert C."/>
        </authorList>
    </citation>
    <scope>NUCLEOTIDE SEQUENCE [LARGE SCALE GENOMIC DNA]</scope>
    <source>
        <strain evidence="2">Coryn-1</strain>
    </source>
</reference>
<dbReference type="RefSeq" id="WP_020934152.1">
    <property type="nucleotide sequence ID" value="NC_021915.1"/>
</dbReference>
<dbReference type="PANTHER" id="PTHR36849">
    <property type="entry name" value="CYTOPLASMIC PROTEIN-RELATED"/>
    <property type="match status" value="1"/>
</dbReference>
<dbReference type="EMBL" id="CP003924">
    <property type="protein sequence ID" value="AGS34219.1"/>
    <property type="molecule type" value="Genomic_DNA"/>
</dbReference>
<dbReference type="PANTHER" id="PTHR36849:SF1">
    <property type="entry name" value="CYTOPLASMIC PROTEIN"/>
    <property type="match status" value="1"/>
</dbReference>
<sequence length="119" mass="13623">MTVYCIKVHDLVDDRVQAAGPVVLIDRVWPRGIKKEDLGHDVWLKDAAPSSELRTWFGHDPERFEEFSRRYHGELDGGSEDVDRLVAMVDEGDVTLLYAAADRDHNHARVLAEWLKETP</sequence>
<organism evidence="1 2">
    <name type="scientific">Corynebacterium maris DSM 45190</name>
    <dbReference type="NCBI Taxonomy" id="1224163"/>
    <lineage>
        <taxon>Bacteria</taxon>
        <taxon>Bacillati</taxon>
        <taxon>Actinomycetota</taxon>
        <taxon>Actinomycetes</taxon>
        <taxon>Mycobacteriales</taxon>
        <taxon>Corynebacteriaceae</taxon>
        <taxon>Corynebacterium</taxon>
    </lineage>
</organism>
<keyword evidence="2" id="KW-1185">Reference proteome</keyword>
<protein>
    <recommendedName>
        <fullName evidence="3">Uroporphyrin-III C-methyltransferase</fullName>
    </recommendedName>
</protein>
<proteinExistence type="predicted"/>
<dbReference type="PATRIC" id="fig|1224163.3.peg.739"/>
<dbReference type="AlphaFoldDB" id="S5SST7"/>
<evidence type="ECO:0000313" key="2">
    <source>
        <dbReference type="Proteomes" id="UP000015388"/>
    </source>
</evidence>
<dbReference type="STRING" id="1224163.B841_03680"/>
<gene>
    <name evidence="1" type="ORF">B841_03680</name>
</gene>
<dbReference type="InterPro" id="IPR052552">
    <property type="entry name" value="YeaO-like"/>
</dbReference>
<dbReference type="Pfam" id="PF22752">
    <property type="entry name" value="DUF488-N3i"/>
    <property type="match status" value="1"/>
</dbReference>
<dbReference type="KEGG" id="cmd:B841_03680"/>
<evidence type="ECO:0000313" key="1">
    <source>
        <dbReference type="EMBL" id="AGS34219.1"/>
    </source>
</evidence>
<dbReference type="HOGENOM" id="CLU_137928_0_0_11"/>
<accession>S5SST7</accession>
<dbReference type="Proteomes" id="UP000015388">
    <property type="component" value="Chromosome"/>
</dbReference>
<evidence type="ECO:0008006" key="3">
    <source>
        <dbReference type="Google" id="ProtNLM"/>
    </source>
</evidence>